<dbReference type="InterPro" id="IPR036709">
    <property type="entry name" value="Autotransporte_beta_dom_sf"/>
</dbReference>
<dbReference type="EMBL" id="MNTG01000005">
    <property type="protein sequence ID" value="OLA38925.1"/>
    <property type="molecule type" value="Genomic_DNA"/>
</dbReference>
<gene>
    <name evidence="1" type="ORF">BHW43_02695</name>
</gene>
<dbReference type="Proteomes" id="UP000186777">
    <property type="component" value="Unassembled WGS sequence"/>
</dbReference>
<dbReference type="SUPFAM" id="SSF103515">
    <property type="entry name" value="Autotransporter"/>
    <property type="match status" value="1"/>
</dbReference>
<name>A0A1Q6R992_9FIRM</name>
<protein>
    <recommendedName>
        <fullName evidence="3">Autotransporter domain-containing protein</fullName>
    </recommendedName>
</protein>
<evidence type="ECO:0000313" key="1">
    <source>
        <dbReference type="EMBL" id="OLA38925.1"/>
    </source>
</evidence>
<comment type="caution">
    <text evidence="1">The sequence shown here is derived from an EMBL/GenBank/DDBJ whole genome shotgun (WGS) entry which is preliminary data.</text>
</comment>
<evidence type="ECO:0000313" key="2">
    <source>
        <dbReference type="Proteomes" id="UP000186777"/>
    </source>
</evidence>
<organism evidence="1 2">
    <name type="scientific">Phascolarctobacterium succinatutens</name>
    <dbReference type="NCBI Taxonomy" id="626940"/>
    <lineage>
        <taxon>Bacteria</taxon>
        <taxon>Bacillati</taxon>
        <taxon>Bacillota</taxon>
        <taxon>Negativicutes</taxon>
        <taxon>Acidaminococcales</taxon>
        <taxon>Acidaminococcaceae</taxon>
        <taxon>Phascolarctobacterium</taxon>
    </lineage>
</organism>
<dbReference type="AlphaFoldDB" id="A0A1Q6R992"/>
<dbReference type="STRING" id="626940.BHW43_02695"/>
<sequence length="97" mass="10652">MLADISTESELYLDNAEKYKTYKIIDGVAANLDATQTVSLNGASNGFGYDVADNGSYIGRFVVEAEKANVTYGLGYEYQKGDSVKANKWMANVNWSF</sequence>
<accession>A0A1Q6R992</accession>
<proteinExistence type="predicted"/>
<evidence type="ECO:0008006" key="3">
    <source>
        <dbReference type="Google" id="ProtNLM"/>
    </source>
</evidence>
<reference evidence="1 2" key="1">
    <citation type="journal article" date="2016" name="Nat. Biotechnol.">
        <title>Measurement of bacterial replication rates in microbial communities.</title>
        <authorList>
            <person name="Brown C.T."/>
            <person name="Olm M.R."/>
            <person name="Thomas B.C."/>
            <person name="Banfield J.F."/>
        </authorList>
    </citation>
    <scope>NUCLEOTIDE SEQUENCE [LARGE SCALE GENOMIC DNA]</scope>
    <source>
        <strain evidence="1">46_33</strain>
    </source>
</reference>